<protein>
    <submittedName>
        <fullName evidence="1">Uncharacterized protein</fullName>
    </submittedName>
</protein>
<proteinExistence type="predicted"/>
<evidence type="ECO:0000313" key="2">
    <source>
        <dbReference type="Proteomes" id="UP000321323"/>
    </source>
</evidence>
<accession>A0ABZ1UMS9</accession>
<dbReference type="EMBL" id="CP136508">
    <property type="protein sequence ID" value="WUR13366.1"/>
    <property type="molecule type" value="Genomic_DNA"/>
</dbReference>
<gene>
    <name evidence="1" type="ORF">E7V67_027400</name>
</gene>
<organism evidence="1 2">
    <name type="scientific">[Empedobacter] haloabium</name>
    <dbReference type="NCBI Taxonomy" id="592317"/>
    <lineage>
        <taxon>Bacteria</taxon>
        <taxon>Pseudomonadati</taxon>
        <taxon>Pseudomonadota</taxon>
        <taxon>Betaproteobacteria</taxon>
        <taxon>Burkholderiales</taxon>
        <taxon>Oxalobacteraceae</taxon>
        <taxon>Telluria group</taxon>
        <taxon>Telluria group incertae sedis</taxon>
    </lineage>
</organism>
<sequence length="214" mass="24702">MKVFHFGLDKRQVDLLFSPLRTKVDVIRLLMNTIKIMLVGDKLPTERTAGMLTLRVSSMNRLIFSAVDKIFSISFPFTTLQQEDCLRFESDYCDDIDHRITSEILALVNSRHYTDFTDIFGFADAVIEAGEDHEDLWGLVRELMMFEDNYLRYDHDPIRADGKRHPLHHLDISYTSSGTFKLGLAGRVTPEVFVDILDVESDCHFLDTKCGDFR</sequence>
<reference evidence="1 2" key="1">
    <citation type="journal article" date="2019" name="Int. J. Syst. Evol. Microbiol.">
        <title>The Draft Whole-Genome Sequence of the Antibiotic Producer Empedobacter haloabium ATCC 31962 Provides Indications for Its Taxonomic Reclassification.</title>
        <authorList>
            <person name="Miess H."/>
            <person name="Arlt P."/>
            <person name="Apel A.K."/>
            <person name="Weber T."/>
            <person name="Nieselt K."/>
            <person name="Hanssen F."/>
            <person name="Czemmel S."/>
            <person name="Nahnsen S."/>
            <person name="Gross H."/>
        </authorList>
    </citation>
    <scope>NUCLEOTIDE SEQUENCE [LARGE SCALE GENOMIC DNA]</scope>
    <source>
        <strain evidence="1 2">ATCC 31962</strain>
    </source>
</reference>
<evidence type="ECO:0000313" key="1">
    <source>
        <dbReference type="EMBL" id="WUR13366.1"/>
    </source>
</evidence>
<name>A0ABZ1UMS9_9BURK</name>
<dbReference type="Proteomes" id="UP000321323">
    <property type="component" value="Chromosome"/>
</dbReference>
<keyword evidence="2" id="KW-1185">Reference proteome</keyword>